<proteinExistence type="predicted"/>
<dbReference type="Proteomes" id="UP000187203">
    <property type="component" value="Unassembled WGS sequence"/>
</dbReference>
<evidence type="ECO:0000313" key="1">
    <source>
        <dbReference type="EMBL" id="OMO72351.1"/>
    </source>
</evidence>
<reference evidence="2" key="1">
    <citation type="submission" date="2013-09" db="EMBL/GenBank/DDBJ databases">
        <title>Corchorus olitorius genome sequencing.</title>
        <authorList>
            <person name="Alam M."/>
            <person name="Haque M.S."/>
            <person name="Islam M.S."/>
            <person name="Emdad E.M."/>
            <person name="Islam M.M."/>
            <person name="Ahmed B."/>
            <person name="Halim A."/>
            <person name="Hossen Q.M.M."/>
            <person name="Hossain M.Z."/>
            <person name="Ahmed R."/>
            <person name="Khan M.M."/>
            <person name="Islam R."/>
            <person name="Rashid M.M."/>
            <person name="Khan S.A."/>
            <person name="Rahman M.S."/>
            <person name="Alam M."/>
            <person name="Yahiya A.S."/>
            <person name="Khan M.S."/>
            <person name="Azam M.S."/>
            <person name="Haque T."/>
            <person name="Lashkar M.Z.H."/>
            <person name="Akhand A.I."/>
            <person name="Morshed G."/>
            <person name="Roy S."/>
            <person name="Uddin K.S."/>
            <person name="Rabeya T."/>
            <person name="Hossain A.S."/>
            <person name="Chowdhury A."/>
            <person name="Snigdha A.R."/>
            <person name="Mortoza M.S."/>
            <person name="Matin S.A."/>
            <person name="Hoque S.M.E."/>
            <person name="Islam M.K."/>
            <person name="Roy D.K."/>
            <person name="Haider R."/>
            <person name="Moosa M.M."/>
            <person name="Elias S.M."/>
            <person name="Hasan A.M."/>
            <person name="Jahan S."/>
            <person name="Shafiuddin M."/>
            <person name="Mahmood N."/>
            <person name="Shommy N.S."/>
        </authorList>
    </citation>
    <scope>NUCLEOTIDE SEQUENCE [LARGE SCALE GENOMIC DNA]</scope>
    <source>
        <strain evidence="2">cv. O-4</strain>
    </source>
</reference>
<gene>
    <name evidence="1" type="ORF">COLO4_27667</name>
</gene>
<sequence>MGYHRKCKQADTKMSLHAREAAKEGSAKYKLAKPLIGVNYA</sequence>
<dbReference type="EMBL" id="AWUE01019662">
    <property type="protein sequence ID" value="OMO72351.1"/>
    <property type="molecule type" value="Genomic_DNA"/>
</dbReference>
<evidence type="ECO:0000313" key="2">
    <source>
        <dbReference type="Proteomes" id="UP000187203"/>
    </source>
</evidence>
<dbReference type="AlphaFoldDB" id="A0A1R3HQD2"/>
<protein>
    <submittedName>
        <fullName evidence="1">Uncharacterized protein</fullName>
    </submittedName>
</protein>
<accession>A0A1R3HQD2</accession>
<keyword evidence="2" id="KW-1185">Reference proteome</keyword>
<organism evidence="1 2">
    <name type="scientific">Corchorus olitorius</name>
    <dbReference type="NCBI Taxonomy" id="93759"/>
    <lineage>
        <taxon>Eukaryota</taxon>
        <taxon>Viridiplantae</taxon>
        <taxon>Streptophyta</taxon>
        <taxon>Embryophyta</taxon>
        <taxon>Tracheophyta</taxon>
        <taxon>Spermatophyta</taxon>
        <taxon>Magnoliopsida</taxon>
        <taxon>eudicotyledons</taxon>
        <taxon>Gunneridae</taxon>
        <taxon>Pentapetalae</taxon>
        <taxon>rosids</taxon>
        <taxon>malvids</taxon>
        <taxon>Malvales</taxon>
        <taxon>Malvaceae</taxon>
        <taxon>Grewioideae</taxon>
        <taxon>Apeibeae</taxon>
        <taxon>Corchorus</taxon>
    </lineage>
</organism>
<comment type="caution">
    <text evidence="1">The sequence shown here is derived from an EMBL/GenBank/DDBJ whole genome shotgun (WGS) entry which is preliminary data.</text>
</comment>
<name>A0A1R3HQD2_9ROSI</name>